<keyword evidence="3" id="KW-1185">Reference proteome</keyword>
<feature type="transmembrane region" description="Helical" evidence="1">
    <location>
        <begin position="189"/>
        <end position="208"/>
    </location>
</feature>
<dbReference type="Proteomes" id="UP001500655">
    <property type="component" value="Unassembled WGS sequence"/>
</dbReference>
<reference evidence="3" key="1">
    <citation type="journal article" date="2019" name="Int. J. Syst. Evol. Microbiol.">
        <title>The Global Catalogue of Microorganisms (GCM) 10K type strain sequencing project: providing services to taxonomists for standard genome sequencing and annotation.</title>
        <authorList>
            <consortium name="The Broad Institute Genomics Platform"/>
            <consortium name="The Broad Institute Genome Sequencing Center for Infectious Disease"/>
            <person name="Wu L."/>
            <person name="Ma J."/>
        </authorList>
    </citation>
    <scope>NUCLEOTIDE SEQUENCE [LARGE SCALE GENOMIC DNA]</scope>
    <source>
        <strain evidence="3">JCM 13249</strain>
    </source>
</reference>
<keyword evidence="1" id="KW-1133">Transmembrane helix</keyword>
<feature type="transmembrane region" description="Helical" evidence="1">
    <location>
        <begin position="12"/>
        <end position="30"/>
    </location>
</feature>
<dbReference type="RefSeq" id="WP_344083906.1">
    <property type="nucleotide sequence ID" value="NZ_BAAALS010000020.1"/>
</dbReference>
<proteinExistence type="predicted"/>
<organism evidence="2 3">
    <name type="scientific">Luedemannella helvata</name>
    <dbReference type="NCBI Taxonomy" id="349315"/>
    <lineage>
        <taxon>Bacteria</taxon>
        <taxon>Bacillati</taxon>
        <taxon>Actinomycetota</taxon>
        <taxon>Actinomycetes</taxon>
        <taxon>Micromonosporales</taxon>
        <taxon>Micromonosporaceae</taxon>
        <taxon>Luedemannella</taxon>
    </lineage>
</organism>
<evidence type="ECO:0000256" key="1">
    <source>
        <dbReference type="SAM" id="Phobius"/>
    </source>
</evidence>
<feature type="transmembrane region" description="Helical" evidence="1">
    <location>
        <begin position="72"/>
        <end position="94"/>
    </location>
</feature>
<gene>
    <name evidence="2" type="ORF">GCM10009681_39480</name>
</gene>
<protein>
    <submittedName>
        <fullName evidence="2">Transporter</fullName>
    </submittedName>
</protein>
<evidence type="ECO:0000313" key="2">
    <source>
        <dbReference type="EMBL" id="GAA1764497.1"/>
    </source>
</evidence>
<evidence type="ECO:0000313" key="3">
    <source>
        <dbReference type="Proteomes" id="UP001500655"/>
    </source>
</evidence>
<keyword evidence="1" id="KW-0812">Transmembrane</keyword>
<accession>A0ABP4WY96</accession>
<keyword evidence="1" id="KW-0472">Membrane</keyword>
<dbReference type="EMBL" id="BAAALS010000020">
    <property type="protein sequence ID" value="GAA1764497.1"/>
    <property type="molecule type" value="Genomic_DNA"/>
</dbReference>
<name>A0ABP4WY96_9ACTN</name>
<feature type="transmembrane region" description="Helical" evidence="1">
    <location>
        <begin position="301"/>
        <end position="319"/>
    </location>
</feature>
<feature type="transmembrane region" description="Helical" evidence="1">
    <location>
        <begin position="120"/>
        <end position="142"/>
    </location>
</feature>
<comment type="caution">
    <text evidence="2">The sequence shown here is derived from an EMBL/GenBank/DDBJ whole genome shotgun (WGS) entry which is preliminary data.</text>
</comment>
<feature type="transmembrane region" description="Helical" evidence="1">
    <location>
        <begin position="163"/>
        <end position="183"/>
    </location>
</feature>
<sequence>MTWVAWRQQRLQLLLTLVVILAVTGVLVYFRIDAVAYLRAHGIEGCRTADEARCDAAALSAFGSEYRAYVSLFPLVLLCLPVLLGMFAGAPLFAREFEQGTHIFALTQSVGRVRWWTTKLVVAAVPVLVGTAVLGLVGAWALRPFSVIAHGRMMTPGFETQGLVVMAYTALAIALGATAGLLWRNTVAAMALTIVCYLVLLVGVAGTLRASYVEPARAHGAVEAGAAIGSRSGRSVVPDDAWRLSTVYYDAAGTATAFDPSSCTEADRSIENCLRRQDIASLTASYHPDNRFWRMQLIESAIFLAVGASLLCLGAWALIRRR</sequence>